<keyword evidence="6 11" id="KW-0418">Kinase</keyword>
<feature type="compositionally biased region" description="Basic and acidic residues" evidence="12">
    <location>
        <begin position="965"/>
        <end position="978"/>
    </location>
</feature>
<dbReference type="Pfam" id="PF01504">
    <property type="entry name" value="PIP5K"/>
    <property type="match status" value="1"/>
</dbReference>
<comment type="catalytic activity">
    <reaction evidence="1">
        <text>a 1,2-diacyl-sn-glycero-3-phospho-(1D-myo-inositol 4-phosphate) + ATP = a 1,2-diacyl-sn-glycero-3-phospho-(1D-myo-inositol-4,5-bisphosphate) + ADP + H(+)</text>
        <dbReference type="Rhea" id="RHEA:14425"/>
        <dbReference type="ChEBI" id="CHEBI:15378"/>
        <dbReference type="ChEBI" id="CHEBI:30616"/>
        <dbReference type="ChEBI" id="CHEBI:58178"/>
        <dbReference type="ChEBI" id="CHEBI:58456"/>
        <dbReference type="ChEBI" id="CHEBI:456216"/>
        <dbReference type="EC" id="2.7.1.68"/>
    </reaction>
</comment>
<dbReference type="EC" id="2.7.1.68" evidence="2"/>
<dbReference type="InterPro" id="IPR023610">
    <property type="entry name" value="PInositol-4/5-P-5/4-kinase"/>
</dbReference>
<keyword evidence="3" id="KW-0597">Phosphoprotein</keyword>
<evidence type="ECO:0000256" key="4">
    <source>
        <dbReference type="ARBA" id="ARBA00022679"/>
    </source>
</evidence>
<feature type="compositionally biased region" description="Polar residues" evidence="12">
    <location>
        <begin position="1001"/>
        <end position="1013"/>
    </location>
</feature>
<keyword evidence="5 11" id="KW-0547">Nucleotide-binding</keyword>
<gene>
    <name evidence="14" type="ORF">AK830_g8113</name>
</gene>
<feature type="region of interest" description="Disordered" evidence="12">
    <location>
        <begin position="1"/>
        <end position="39"/>
    </location>
</feature>
<accession>A0A0P7AVA7</accession>
<evidence type="ECO:0000256" key="8">
    <source>
        <dbReference type="ARBA" id="ARBA00078403"/>
    </source>
</evidence>
<dbReference type="CDD" id="cd17303">
    <property type="entry name" value="PIPKc_PIP5K_yeast_like"/>
    <property type="match status" value="1"/>
</dbReference>
<feature type="non-terminal residue" evidence="14">
    <location>
        <position position="1"/>
    </location>
</feature>
<evidence type="ECO:0000256" key="11">
    <source>
        <dbReference type="PROSITE-ProRule" id="PRU00781"/>
    </source>
</evidence>
<dbReference type="SMART" id="SM00330">
    <property type="entry name" value="PIPKc"/>
    <property type="match status" value="1"/>
</dbReference>
<organism evidence="14 15">
    <name type="scientific">Neonectria ditissima</name>
    <dbReference type="NCBI Taxonomy" id="78410"/>
    <lineage>
        <taxon>Eukaryota</taxon>
        <taxon>Fungi</taxon>
        <taxon>Dikarya</taxon>
        <taxon>Ascomycota</taxon>
        <taxon>Pezizomycotina</taxon>
        <taxon>Sordariomycetes</taxon>
        <taxon>Hypocreomycetidae</taxon>
        <taxon>Hypocreales</taxon>
        <taxon>Nectriaceae</taxon>
        <taxon>Neonectria</taxon>
    </lineage>
</organism>
<dbReference type="GO" id="GO:0005886">
    <property type="term" value="C:plasma membrane"/>
    <property type="evidence" value="ECO:0007669"/>
    <property type="project" value="TreeGrafter"/>
</dbReference>
<dbReference type="PANTHER" id="PTHR23086">
    <property type="entry name" value="PHOSPHATIDYLINOSITOL-4-PHOSPHATE 5-KINASE"/>
    <property type="match status" value="1"/>
</dbReference>
<sequence>LPLLCPASNANPSRPASYAPLVDPLRIPGAPTEQGPRPISLSASLILACSRDDLRGSRNQPRETREESALSLLTLPSPKTTRSSTTPKSIASPSSNYSPRHSLVPASSEFTPSLPEMPSFLAEEDNSAIFSNNPDILDLDPNNQFGLATAKERVNSGSIHHTRSDTINESFDESSISSTHASDVSEPTPTPMNGNSTRPTSMSSLSNGKSVSASHTASSRQDDYAYRQKPLPNGITNLVDRSLPRLPTDANGTYPHPAMTSSQSQNYDISTKPLPMDPQSSETVAEKTPSRSFDGAMLSSSTTPDPTQSFQRTLPSGHRLSSPPMYTGNTGTSSSGHLPVPPPLKQRHTLEVPRVAPARPSKDGLDTAQASGRFSPTSAPTARRQSLSLGRRPTRSMQSDGPRDEIVPDEDAIRWAEAYRQKRASKRKRKEEEDGNQVLVGTMVDESHANWVTAYNMLTGIRVSVSRTNAKLDRELTDADFETKQKSTFDIAGNEMVPSAKYDFKFKDYAPWVFRRLRTLFRLDPADYLMSLTGKYILSELGSPGKSGSFFYFSRDYKYIIKTIHHAEHKFLRKILKDYYSHVKDNPNTLLSQFYGLHRVKLPFGKKIHFVVMNNLFPPHRDIHTTFDLKGSTIGRDYREEDLEKNPRATLKDLNWLRRQRNLELGIQKKQLFLDQLQRDVVLLKKLHIMDYSLLVGIHDVSRGNEENLRDKTLQVFNPGGEKAPDDDPQSVLLRTPSKLENIRKARELRQMIRQERPVPIGQSMNKMPDELEEGHNRPGFVFNQDDGGFRATHEDNNPADEIYYLGVIDCLTHYGIIKKIENFWKGLSSEKTQISALPPEQYGDRFYHFIEGVTMSNEEAHREAQRRDQEMIEAQGSNQRVSSWNSRRRSSQAIPPMPTHLPPVPPGRVQSPEAQDTIDRAMREAESEPLSEKHIPDRTLTTGPRDTRDSMQREPILPVVEEAGETRPETPPKDLDKSLPPTRAPPPTPPKPEHLKPESSDSGYAGTSNSNGIIDHGPMLRSRMSRESLNKELPPLPNKEQAGDNGIRMVA</sequence>
<dbReference type="OrthoDB" id="20783at2759"/>
<dbReference type="InterPro" id="IPR027483">
    <property type="entry name" value="PInositol-4-P-4/5-kinase_C_sf"/>
</dbReference>
<protein>
    <recommendedName>
        <fullName evidence="2">1-phosphatidylinositol-4-phosphate 5-kinase</fullName>
        <ecNumber evidence="2">2.7.1.68</ecNumber>
    </recommendedName>
    <alternativeName>
        <fullName evidence="10">1-phosphatidylinositol 4-phosphate kinase</fullName>
    </alternativeName>
    <alternativeName>
        <fullName evidence="8">Diphosphoinositide kinase</fullName>
    </alternativeName>
    <alternativeName>
        <fullName evidence="9">PIP5K</fullName>
    </alternativeName>
</protein>
<dbReference type="STRING" id="78410.A0A0P7AVA7"/>
<feature type="compositionally biased region" description="Polar residues" evidence="12">
    <location>
        <begin position="298"/>
        <end position="314"/>
    </location>
</feature>
<dbReference type="PROSITE" id="PS51455">
    <property type="entry name" value="PIPK"/>
    <property type="match status" value="1"/>
</dbReference>
<evidence type="ECO:0000256" key="12">
    <source>
        <dbReference type="SAM" id="MobiDB-lite"/>
    </source>
</evidence>
<feature type="compositionally biased region" description="Polar residues" evidence="12">
    <location>
        <begin position="368"/>
        <end position="388"/>
    </location>
</feature>
<evidence type="ECO:0000256" key="7">
    <source>
        <dbReference type="ARBA" id="ARBA00022840"/>
    </source>
</evidence>
<evidence type="ECO:0000256" key="3">
    <source>
        <dbReference type="ARBA" id="ARBA00022553"/>
    </source>
</evidence>
<evidence type="ECO:0000256" key="5">
    <source>
        <dbReference type="ARBA" id="ARBA00022741"/>
    </source>
</evidence>
<reference evidence="14 15" key="1">
    <citation type="submission" date="2015-09" db="EMBL/GenBank/DDBJ databases">
        <title>Draft genome of a European isolate of the apple canker pathogen Neonectria ditissima.</title>
        <authorList>
            <person name="Gomez-Cortecero A."/>
            <person name="Harrison R.J."/>
            <person name="Armitage A.D."/>
        </authorList>
    </citation>
    <scope>NUCLEOTIDE SEQUENCE [LARGE SCALE GENOMIC DNA]</scope>
    <source>
        <strain evidence="14 15">R09/05</strain>
    </source>
</reference>
<keyword evidence="4 11" id="KW-0808">Transferase</keyword>
<feature type="compositionally biased region" description="Basic and acidic residues" evidence="12">
    <location>
        <begin position="918"/>
        <end position="938"/>
    </location>
</feature>
<evidence type="ECO:0000256" key="6">
    <source>
        <dbReference type="ARBA" id="ARBA00022777"/>
    </source>
</evidence>
<feature type="compositionally biased region" description="Basic and acidic residues" evidence="12">
    <location>
        <begin position="52"/>
        <end position="68"/>
    </location>
</feature>
<dbReference type="Gene3D" id="3.30.810.10">
    <property type="entry name" value="2-Layer Sandwich"/>
    <property type="match status" value="1"/>
</dbReference>
<dbReference type="EMBL" id="LKCW01000134">
    <property type="protein sequence ID" value="KPM38450.1"/>
    <property type="molecule type" value="Genomic_DNA"/>
</dbReference>
<dbReference type="FunFam" id="3.30.800.10:FF:000009">
    <property type="entry name" value="Phosphatidylinositol 4-phosphate 5-kinase its3"/>
    <property type="match status" value="1"/>
</dbReference>
<dbReference type="Proteomes" id="UP000050424">
    <property type="component" value="Unassembled WGS sequence"/>
</dbReference>
<feature type="domain" description="PIPK" evidence="13">
    <location>
        <begin position="447"/>
        <end position="855"/>
    </location>
</feature>
<feature type="compositionally biased region" description="Polar residues" evidence="12">
    <location>
        <begin position="156"/>
        <end position="219"/>
    </location>
</feature>
<feature type="compositionally biased region" description="Pro residues" evidence="12">
    <location>
        <begin position="896"/>
        <end position="907"/>
    </location>
</feature>
<dbReference type="InterPro" id="IPR027484">
    <property type="entry name" value="PInositol-4-P-5-kinase_N"/>
</dbReference>
<evidence type="ECO:0000313" key="14">
    <source>
        <dbReference type="EMBL" id="KPM38450.1"/>
    </source>
</evidence>
<feature type="compositionally biased region" description="Polar residues" evidence="12">
    <location>
        <begin position="327"/>
        <end position="336"/>
    </location>
</feature>
<evidence type="ECO:0000256" key="9">
    <source>
        <dbReference type="ARBA" id="ARBA00080374"/>
    </source>
</evidence>
<dbReference type="PANTHER" id="PTHR23086:SF8">
    <property type="entry name" value="PHOSPHATIDYLINOSITOL 5-PHOSPHATE 4-KINASE, ISOFORM A"/>
    <property type="match status" value="1"/>
</dbReference>
<dbReference type="AlphaFoldDB" id="A0A0P7AVA7"/>
<feature type="region of interest" description="Disordered" evidence="12">
    <location>
        <begin position="863"/>
        <end position="1052"/>
    </location>
</feature>
<keyword evidence="15" id="KW-1185">Reference proteome</keyword>
<feature type="region of interest" description="Disordered" evidence="12">
    <location>
        <begin position="156"/>
        <end position="409"/>
    </location>
</feature>
<proteinExistence type="predicted"/>
<evidence type="ECO:0000313" key="15">
    <source>
        <dbReference type="Proteomes" id="UP000050424"/>
    </source>
</evidence>
<evidence type="ECO:0000256" key="1">
    <source>
        <dbReference type="ARBA" id="ARBA00000444"/>
    </source>
</evidence>
<dbReference type="GO" id="GO:0005524">
    <property type="term" value="F:ATP binding"/>
    <property type="evidence" value="ECO:0007669"/>
    <property type="project" value="UniProtKB-UniRule"/>
</dbReference>
<name>A0A0P7AVA7_9HYPO</name>
<dbReference type="GO" id="GO:0046854">
    <property type="term" value="P:phosphatidylinositol phosphate biosynthetic process"/>
    <property type="evidence" value="ECO:0007669"/>
    <property type="project" value="TreeGrafter"/>
</dbReference>
<dbReference type="Gene3D" id="3.30.800.10">
    <property type="entry name" value="Phosphatidylinositol Phosphate Kinase II Beta"/>
    <property type="match status" value="1"/>
</dbReference>
<feature type="compositionally biased region" description="Low complexity" evidence="12">
    <location>
        <begin position="70"/>
        <end position="89"/>
    </location>
</feature>
<comment type="caution">
    <text evidence="14">The sequence shown here is derived from an EMBL/GenBank/DDBJ whole genome shotgun (WGS) entry which is preliminary data.</text>
</comment>
<dbReference type="GO" id="GO:0016308">
    <property type="term" value="F:1-phosphatidylinositol-4-phosphate 5-kinase activity"/>
    <property type="evidence" value="ECO:0007669"/>
    <property type="project" value="UniProtKB-EC"/>
</dbReference>
<dbReference type="InterPro" id="IPR002498">
    <property type="entry name" value="PInositol-4-P-4/5-kinase_core"/>
</dbReference>
<feature type="compositionally biased region" description="Polar residues" evidence="12">
    <location>
        <begin position="259"/>
        <end position="269"/>
    </location>
</feature>
<evidence type="ECO:0000259" key="13">
    <source>
        <dbReference type="PROSITE" id="PS51455"/>
    </source>
</evidence>
<feature type="region of interest" description="Disordered" evidence="12">
    <location>
        <begin position="52"/>
        <end position="111"/>
    </location>
</feature>
<evidence type="ECO:0000256" key="2">
    <source>
        <dbReference type="ARBA" id="ARBA00012172"/>
    </source>
</evidence>
<evidence type="ECO:0000256" key="10">
    <source>
        <dbReference type="ARBA" id="ARBA00082306"/>
    </source>
</evidence>
<dbReference type="SUPFAM" id="SSF56104">
    <property type="entry name" value="SAICAR synthase-like"/>
    <property type="match status" value="1"/>
</dbReference>
<keyword evidence="7 11" id="KW-0067">ATP-binding</keyword>